<keyword evidence="2" id="KW-0413">Isomerase</keyword>
<dbReference type="PANTHER" id="PTHR12110">
    <property type="entry name" value="HYDROXYPYRUVATE ISOMERASE"/>
    <property type="match status" value="1"/>
</dbReference>
<dbReference type="SUPFAM" id="SSF51658">
    <property type="entry name" value="Xylose isomerase-like"/>
    <property type="match status" value="1"/>
</dbReference>
<dbReference type="InterPro" id="IPR013022">
    <property type="entry name" value="Xyl_isomerase-like_TIM-brl"/>
</dbReference>
<dbReference type="InterPro" id="IPR050312">
    <property type="entry name" value="IolE/XylAMocC-like"/>
</dbReference>
<protein>
    <submittedName>
        <fullName evidence="2">Sugar phosphate isomerase/epimerase</fullName>
    </submittedName>
</protein>
<keyword evidence="3" id="KW-1185">Reference proteome</keyword>
<gene>
    <name evidence="2" type="ORF">SAMN04487993_100789</name>
</gene>
<name>A0A1G8LZJ6_9RHOB</name>
<dbReference type="Gene3D" id="3.20.20.150">
    <property type="entry name" value="Divalent-metal-dependent TIM barrel enzymes"/>
    <property type="match status" value="1"/>
</dbReference>
<sequence>MGQDFRLGCQTFTWEMLGAGWTGGPDDLLAAIAAAGYTGIEITDKMIGHYIDDPAGFAAALDRAGLTLVAYATASASGYCEASQVAADVARMRETARFVARFPGALISMGSATVMSPGPRAAKHDIAAQVYDACFEAAAAEGVALAVHPSSHHDTLIFDEADYAALFDRMDPRVGWVPDTGHILRGGQSVAAAMTRWRDRIRYVHLKDVDAAGDWAMLGQGVVDVAEVARLAARAPHFTGWLVLEEESETAGRDPAAAVATNHRVLRQMLAAEGL</sequence>
<organism evidence="2 3">
    <name type="scientific">Salipiger marinus</name>
    <dbReference type="NCBI Taxonomy" id="555512"/>
    <lineage>
        <taxon>Bacteria</taxon>
        <taxon>Pseudomonadati</taxon>
        <taxon>Pseudomonadota</taxon>
        <taxon>Alphaproteobacteria</taxon>
        <taxon>Rhodobacterales</taxon>
        <taxon>Roseobacteraceae</taxon>
        <taxon>Salipiger</taxon>
    </lineage>
</organism>
<evidence type="ECO:0000313" key="2">
    <source>
        <dbReference type="EMBL" id="SDI61098.1"/>
    </source>
</evidence>
<dbReference type="Proteomes" id="UP000199093">
    <property type="component" value="Unassembled WGS sequence"/>
</dbReference>
<evidence type="ECO:0000313" key="3">
    <source>
        <dbReference type="Proteomes" id="UP000199093"/>
    </source>
</evidence>
<reference evidence="2 3" key="1">
    <citation type="submission" date="2016-10" db="EMBL/GenBank/DDBJ databases">
        <authorList>
            <person name="de Groot N.N."/>
        </authorList>
    </citation>
    <scope>NUCLEOTIDE SEQUENCE [LARGE SCALE GENOMIC DNA]</scope>
    <source>
        <strain evidence="2 3">DSM 26424</strain>
    </source>
</reference>
<dbReference type="Pfam" id="PF01261">
    <property type="entry name" value="AP_endonuc_2"/>
    <property type="match status" value="1"/>
</dbReference>
<dbReference type="AlphaFoldDB" id="A0A1G8LZJ6"/>
<proteinExistence type="predicted"/>
<feature type="domain" description="Xylose isomerase-like TIM barrel" evidence="1">
    <location>
        <begin position="29"/>
        <end position="268"/>
    </location>
</feature>
<dbReference type="STRING" id="555512.SAMN04487993_100789"/>
<dbReference type="EMBL" id="FNEJ01000007">
    <property type="protein sequence ID" value="SDI61098.1"/>
    <property type="molecule type" value="Genomic_DNA"/>
</dbReference>
<accession>A0A1G8LZJ6</accession>
<dbReference type="InterPro" id="IPR036237">
    <property type="entry name" value="Xyl_isomerase-like_sf"/>
</dbReference>
<dbReference type="GO" id="GO:0016853">
    <property type="term" value="F:isomerase activity"/>
    <property type="evidence" value="ECO:0007669"/>
    <property type="project" value="UniProtKB-KW"/>
</dbReference>
<evidence type="ECO:0000259" key="1">
    <source>
        <dbReference type="Pfam" id="PF01261"/>
    </source>
</evidence>
<dbReference type="RefSeq" id="WP_207543603.1">
    <property type="nucleotide sequence ID" value="NZ_FNEJ01000007.1"/>
</dbReference>
<dbReference type="PANTHER" id="PTHR12110:SF41">
    <property type="entry name" value="INOSOSE DEHYDRATASE"/>
    <property type="match status" value="1"/>
</dbReference>